<dbReference type="InterPro" id="IPR002197">
    <property type="entry name" value="HTH_Fis"/>
</dbReference>
<dbReference type="FunFam" id="3.40.50.300:FF:000006">
    <property type="entry name" value="DNA-binding transcriptional regulator NtrC"/>
    <property type="match status" value="1"/>
</dbReference>
<evidence type="ECO:0000256" key="4">
    <source>
        <dbReference type="ARBA" id="ARBA00023125"/>
    </source>
</evidence>
<dbReference type="KEGG" id="dvu:DVUA0100"/>
<dbReference type="PANTHER" id="PTHR32071">
    <property type="entry name" value="TRANSCRIPTIONAL REGULATORY PROTEIN"/>
    <property type="match status" value="1"/>
</dbReference>
<gene>
    <name evidence="9" type="ordered locus">DVUA0100</name>
</gene>
<dbReference type="GO" id="GO:0005524">
    <property type="term" value="F:ATP binding"/>
    <property type="evidence" value="ECO:0007669"/>
    <property type="project" value="UniProtKB-KW"/>
</dbReference>
<dbReference type="InterPro" id="IPR009057">
    <property type="entry name" value="Homeodomain-like_sf"/>
</dbReference>
<keyword evidence="2" id="KW-0067">ATP-binding</keyword>
<feature type="region of interest" description="Disordered" evidence="7">
    <location>
        <begin position="40"/>
        <end position="101"/>
    </location>
</feature>
<proteinExistence type="predicted"/>
<dbReference type="InterPro" id="IPR003593">
    <property type="entry name" value="AAA+_ATPase"/>
</dbReference>
<dbReference type="InterPro" id="IPR025944">
    <property type="entry name" value="Sigma_54_int_dom_CS"/>
</dbReference>
<dbReference type="Pfam" id="PF02954">
    <property type="entry name" value="HTH_8"/>
    <property type="match status" value="1"/>
</dbReference>
<dbReference type="Pfam" id="PF25601">
    <property type="entry name" value="AAA_lid_14"/>
    <property type="match status" value="1"/>
</dbReference>
<dbReference type="SUPFAM" id="SSF46689">
    <property type="entry name" value="Homeodomain-like"/>
    <property type="match status" value="1"/>
</dbReference>
<organism evidence="9 10">
    <name type="scientific">Nitratidesulfovibrio vulgaris (strain ATCC 29579 / DSM 644 / CCUG 34227 / NCIMB 8303 / VKM B-1760 / Hildenborough)</name>
    <name type="common">Desulfovibrio vulgaris</name>
    <dbReference type="NCBI Taxonomy" id="882"/>
    <lineage>
        <taxon>Bacteria</taxon>
        <taxon>Pseudomonadati</taxon>
        <taxon>Thermodesulfobacteriota</taxon>
        <taxon>Desulfovibrionia</taxon>
        <taxon>Desulfovibrionales</taxon>
        <taxon>Desulfovibrionaceae</taxon>
        <taxon>Nitratidesulfovibrio</taxon>
    </lineage>
</organism>
<keyword evidence="5" id="KW-0804">Transcription</keyword>
<evidence type="ECO:0000256" key="3">
    <source>
        <dbReference type="ARBA" id="ARBA00023015"/>
    </source>
</evidence>
<dbReference type="PATRIC" id="fig|882.5.peg.3181"/>
<dbReference type="Gene3D" id="3.40.50.300">
    <property type="entry name" value="P-loop containing nucleotide triphosphate hydrolases"/>
    <property type="match status" value="1"/>
</dbReference>
<keyword evidence="10" id="KW-1185">Reference proteome</keyword>
<evidence type="ECO:0000256" key="2">
    <source>
        <dbReference type="ARBA" id="ARBA00022840"/>
    </source>
</evidence>
<name>Q72WI9_NITV2</name>
<keyword evidence="6" id="KW-0175">Coiled coil</keyword>
<keyword evidence="4" id="KW-0238">DNA-binding</keyword>
<evidence type="ECO:0000256" key="7">
    <source>
        <dbReference type="SAM" id="MobiDB-lite"/>
    </source>
</evidence>
<evidence type="ECO:0000313" key="10">
    <source>
        <dbReference type="Proteomes" id="UP000002194"/>
    </source>
</evidence>
<feature type="compositionally biased region" description="Gly residues" evidence="7">
    <location>
        <begin position="454"/>
        <end position="464"/>
    </location>
</feature>
<evidence type="ECO:0000256" key="6">
    <source>
        <dbReference type="SAM" id="Coils"/>
    </source>
</evidence>
<evidence type="ECO:0000256" key="1">
    <source>
        <dbReference type="ARBA" id="ARBA00022741"/>
    </source>
</evidence>
<dbReference type="InterPro" id="IPR025943">
    <property type="entry name" value="Sigma_54_int_dom_ATP-bd_2"/>
</dbReference>
<dbReference type="AlphaFoldDB" id="Q72WI9"/>
<dbReference type="PROSITE" id="PS00676">
    <property type="entry name" value="SIGMA54_INTERACT_2"/>
    <property type="match status" value="1"/>
</dbReference>
<dbReference type="InterPro" id="IPR058031">
    <property type="entry name" value="AAA_lid_NorR"/>
</dbReference>
<dbReference type="SMART" id="SM00382">
    <property type="entry name" value="AAA"/>
    <property type="match status" value="1"/>
</dbReference>
<feature type="domain" description="Sigma-54 factor interaction" evidence="8">
    <location>
        <begin position="167"/>
        <end position="395"/>
    </location>
</feature>
<dbReference type="PROSITE" id="PS00688">
    <property type="entry name" value="SIGMA54_INTERACT_3"/>
    <property type="match status" value="1"/>
</dbReference>
<dbReference type="Gene3D" id="1.10.8.60">
    <property type="match status" value="1"/>
</dbReference>
<evidence type="ECO:0000313" key="9">
    <source>
        <dbReference type="EMBL" id="AAS94360.1"/>
    </source>
</evidence>
<dbReference type="CDD" id="cd00009">
    <property type="entry name" value="AAA"/>
    <property type="match status" value="1"/>
</dbReference>
<keyword evidence="3" id="KW-0805">Transcription regulation</keyword>
<feature type="region of interest" description="Disordered" evidence="7">
    <location>
        <begin position="413"/>
        <end position="465"/>
    </location>
</feature>
<dbReference type="GO" id="GO:0006355">
    <property type="term" value="P:regulation of DNA-templated transcription"/>
    <property type="evidence" value="ECO:0007669"/>
    <property type="project" value="InterPro"/>
</dbReference>
<dbReference type="SUPFAM" id="SSF52540">
    <property type="entry name" value="P-loop containing nucleoside triphosphate hydrolases"/>
    <property type="match status" value="1"/>
</dbReference>
<geneLocation type="plasmid" evidence="9 10">
    <name>pDV</name>
</geneLocation>
<feature type="compositionally biased region" description="Low complexity" evidence="7">
    <location>
        <begin position="429"/>
        <end position="444"/>
    </location>
</feature>
<keyword evidence="9" id="KW-0614">Plasmid</keyword>
<dbReference type="RefSeq" id="WP_011176678.1">
    <property type="nucleotide sequence ID" value="NC_005863.1"/>
</dbReference>
<dbReference type="Pfam" id="PF00158">
    <property type="entry name" value="Sigma54_activat"/>
    <property type="match status" value="1"/>
</dbReference>
<feature type="coiled-coil region" evidence="6">
    <location>
        <begin position="126"/>
        <end position="157"/>
    </location>
</feature>
<dbReference type="Proteomes" id="UP000002194">
    <property type="component" value="Plasmid pDV"/>
</dbReference>
<dbReference type="InterPro" id="IPR002078">
    <property type="entry name" value="Sigma_54_int"/>
</dbReference>
<reference evidence="9 10" key="1">
    <citation type="journal article" date="2004" name="Nat. Biotechnol.">
        <title>The genome sequence of the anaerobic, sulfate-reducing bacterium Desulfovibrio vulgaris Hildenborough.</title>
        <authorList>
            <person name="Heidelberg J.F."/>
            <person name="Seshadri R."/>
            <person name="Haveman S.A."/>
            <person name="Hemme C.L."/>
            <person name="Paulsen I.T."/>
            <person name="Kolonay J.F."/>
            <person name="Eisen J.A."/>
            <person name="Ward N."/>
            <person name="Methe B."/>
            <person name="Brinkac L.M."/>
            <person name="Daugherty S.C."/>
            <person name="Deboy R.T."/>
            <person name="Dodson R.J."/>
            <person name="Durkin A.S."/>
            <person name="Madupu R."/>
            <person name="Nelson W.C."/>
            <person name="Sullivan S.A."/>
            <person name="Fouts D."/>
            <person name="Haft D.H."/>
            <person name="Selengut J."/>
            <person name="Peterson J.D."/>
            <person name="Davidsen T.M."/>
            <person name="Zafar N."/>
            <person name="Zhou L."/>
            <person name="Radune D."/>
            <person name="Dimitrov G."/>
            <person name="Hance M."/>
            <person name="Tran K."/>
            <person name="Khouri H."/>
            <person name="Gill J."/>
            <person name="Utterback T.R."/>
            <person name="Feldblyum T.V."/>
            <person name="Wall J.D."/>
            <person name="Voordouw G."/>
            <person name="Fraser C.M."/>
        </authorList>
    </citation>
    <scope>NUCLEOTIDE SEQUENCE [LARGE SCALE GENOMIC DNA]</scope>
    <source>
        <strain evidence="10">ATCC 29579 / DSM 644 / NCIMB 8303 / VKM B-1760 / Hildenborough</strain>
        <plasmid evidence="10">pDV</plasmid>
    </source>
</reference>
<evidence type="ECO:0000256" key="5">
    <source>
        <dbReference type="ARBA" id="ARBA00023163"/>
    </source>
</evidence>
<dbReference type="HOGENOM" id="CLU_000445_0_6_7"/>
<dbReference type="EMBL" id="AE017286">
    <property type="protein sequence ID" value="AAS94360.1"/>
    <property type="molecule type" value="Genomic_DNA"/>
</dbReference>
<keyword evidence="1" id="KW-0547">Nucleotide-binding</keyword>
<feature type="compositionally biased region" description="Polar residues" evidence="7">
    <location>
        <begin position="40"/>
        <end position="55"/>
    </location>
</feature>
<dbReference type="EnsemblBacteria" id="AAS94360">
    <property type="protein sequence ID" value="AAS94360"/>
    <property type="gene ID" value="DVUA0100"/>
</dbReference>
<dbReference type="PROSITE" id="PS50045">
    <property type="entry name" value="SIGMA54_INTERACT_4"/>
    <property type="match status" value="1"/>
</dbReference>
<dbReference type="OrthoDB" id="9763792at2"/>
<dbReference type="Gene3D" id="1.10.10.60">
    <property type="entry name" value="Homeodomain-like"/>
    <property type="match status" value="1"/>
</dbReference>
<dbReference type="SMR" id="Q72WI9"/>
<dbReference type="InterPro" id="IPR027417">
    <property type="entry name" value="P-loop_NTPase"/>
</dbReference>
<protein>
    <submittedName>
        <fullName evidence="9">Sigma-54 dependent transcriptional regulator</fullName>
    </submittedName>
</protein>
<feature type="compositionally biased region" description="Low complexity" evidence="7">
    <location>
        <begin position="56"/>
        <end position="94"/>
    </location>
</feature>
<evidence type="ECO:0000259" key="8">
    <source>
        <dbReference type="PROSITE" id="PS50045"/>
    </source>
</evidence>
<sequence length="575" mass="59911">MDENDLLDNLIDLCDDLAWGRPASEDRLFGLTAPQASFQISGQTPCQTPGQASSKASGQTSVQTSSQTPSQASAQTSGQGAQQPSPQSSPQTSPKPGAGTVPERYTRLAEAFGMMLVKVEAREFQQAQLIAELRDRNEELEEARRLLTERNQRLAHTLQDSFQPRRLIGQCAAMRAVTDMALSIARRPINTLLLGPTGAGKEVVAKLIHYSSPRREGPFIAVNCTAIPEALFESEMFGIERGVATGVSARKGLVEEADGGTLFLDELADMPLPHQAKLLRVLEGREVVRVGSSRAIPVDIKVVAATNADLAQAVREGRFREDLYYRINVAEVHLPPLCERGDDILLLAQHFLERHCAQMGRPRLTISFGARDLLRRYAWPGNVRELNNEMERAAALTIGDRVEVGDLSPRIAGPVGAGGSGGGAGGGTAAASAGRETASAGSAGHAPGLTAGAEGSGGAAGAGGAPCPAGSLPGAGSLPDAGAFPGAGYQPPSVASPSPAFVAAVSAGAGQPGISGGADAADRFNLHGLERETILAALDHAGGNKSRAAELLGITREGLRKKLLRFAISGGDDRA</sequence>
<feature type="compositionally biased region" description="Gly residues" evidence="7">
    <location>
        <begin position="415"/>
        <end position="428"/>
    </location>
</feature>
<dbReference type="PRINTS" id="PR01590">
    <property type="entry name" value="HTHFIS"/>
</dbReference>
<accession>Q72WI9</accession>
<dbReference type="GO" id="GO:0043565">
    <property type="term" value="F:sequence-specific DNA binding"/>
    <property type="evidence" value="ECO:0007669"/>
    <property type="project" value="InterPro"/>
</dbReference>